<evidence type="ECO:0000313" key="1">
    <source>
        <dbReference type="EMBL" id="HBQ47938.1"/>
    </source>
</evidence>
<gene>
    <name evidence="1" type="ORF">DD728_03475</name>
</gene>
<dbReference type="Pfam" id="PF11736">
    <property type="entry name" value="DUF3299"/>
    <property type="match status" value="1"/>
</dbReference>
<feature type="non-terminal residue" evidence="1">
    <location>
        <position position="1"/>
    </location>
</feature>
<dbReference type="EMBL" id="DOGS01000071">
    <property type="protein sequence ID" value="HBQ47938.1"/>
    <property type="molecule type" value="Genomic_DNA"/>
</dbReference>
<accession>A0A356W2V7</accession>
<dbReference type="AlphaFoldDB" id="A0A356W2V7"/>
<comment type="caution">
    <text evidence="1">The sequence shown here is derived from an EMBL/GenBank/DDBJ whole genome shotgun (WGS) entry which is preliminary data.</text>
</comment>
<dbReference type="Proteomes" id="UP000263957">
    <property type="component" value="Unassembled WGS sequence"/>
</dbReference>
<sequence length="60" mass="6666">HAPPPPPNQTLFVMAEDPILLKDLAQAVWVEGVLTAQTQESDLADAAYTLTLTHIEKYEY</sequence>
<proteinExistence type="predicted"/>
<protein>
    <submittedName>
        <fullName evidence="1">DUF3299 domain-containing protein</fullName>
    </submittedName>
</protein>
<name>A0A356W2V7_9PROT</name>
<dbReference type="Gene3D" id="2.40.50.870">
    <property type="entry name" value="Protein of unknown function (DUF3299)"/>
    <property type="match status" value="1"/>
</dbReference>
<evidence type="ECO:0000313" key="2">
    <source>
        <dbReference type="Proteomes" id="UP000263957"/>
    </source>
</evidence>
<organism evidence="1 2">
    <name type="scientific">Hyphomonas atlantica</name>
    <dbReference type="NCBI Taxonomy" id="1280948"/>
    <lineage>
        <taxon>Bacteria</taxon>
        <taxon>Pseudomonadati</taxon>
        <taxon>Pseudomonadota</taxon>
        <taxon>Alphaproteobacteria</taxon>
        <taxon>Hyphomonadales</taxon>
        <taxon>Hyphomonadaceae</taxon>
        <taxon>Hyphomonas</taxon>
    </lineage>
</organism>
<reference evidence="1 2" key="1">
    <citation type="journal article" date="2018" name="Nat. Biotechnol.">
        <title>A standardized bacterial taxonomy based on genome phylogeny substantially revises the tree of life.</title>
        <authorList>
            <person name="Parks D.H."/>
            <person name="Chuvochina M."/>
            <person name="Waite D.W."/>
            <person name="Rinke C."/>
            <person name="Skarshewski A."/>
            <person name="Chaumeil P.A."/>
            <person name="Hugenholtz P."/>
        </authorList>
    </citation>
    <scope>NUCLEOTIDE SEQUENCE [LARGE SCALE GENOMIC DNA]</scope>
    <source>
        <strain evidence="1">UBA10378</strain>
    </source>
</reference>
<dbReference type="InterPro" id="IPR021727">
    <property type="entry name" value="DUF3299"/>
</dbReference>